<feature type="transmembrane region" description="Helical" evidence="2">
    <location>
        <begin position="143"/>
        <end position="164"/>
    </location>
</feature>
<organism evidence="3 4">
    <name type="scientific">Rhipicephalus microplus</name>
    <name type="common">Cattle tick</name>
    <name type="synonym">Boophilus microplus</name>
    <dbReference type="NCBI Taxonomy" id="6941"/>
    <lineage>
        <taxon>Eukaryota</taxon>
        <taxon>Metazoa</taxon>
        <taxon>Ecdysozoa</taxon>
        <taxon>Arthropoda</taxon>
        <taxon>Chelicerata</taxon>
        <taxon>Arachnida</taxon>
        <taxon>Acari</taxon>
        <taxon>Parasitiformes</taxon>
        <taxon>Ixodida</taxon>
        <taxon>Ixodoidea</taxon>
        <taxon>Ixodidae</taxon>
        <taxon>Rhipicephalinae</taxon>
        <taxon>Rhipicephalus</taxon>
        <taxon>Boophilus</taxon>
    </lineage>
</organism>
<dbReference type="Proteomes" id="UP000821866">
    <property type="component" value="Chromosome 1"/>
</dbReference>
<dbReference type="EMBL" id="JABSTU010000001">
    <property type="protein sequence ID" value="KAH8040997.1"/>
    <property type="molecule type" value="Genomic_DNA"/>
</dbReference>
<feature type="region of interest" description="Disordered" evidence="1">
    <location>
        <begin position="1"/>
        <end position="30"/>
    </location>
</feature>
<sequence>MLSLRNVGGQRSHARNPSFSNPATWSDKSIRRRSVSQCPYKQFHRVRLFSKTPKQTDRTGRVYAIQVSTTWLPFQKKAEEATKPPNCSRSFPSPEVTPRYHKRPGRPRSATAGDQRWDSEQQQVNSAESRNTTNFATDCTPPLFFTIAGLIIFFLFGSNLFMFVNANVGGAAGLEVTDESEVSVSTNDEPHIIRRALNNESEPDGHANMTQMKPTGATKHTAELMSGGAAQLLRSRSLVCVVGGRTDEYGPMRLDGLCDVALLPFYALRKGGDTFLNDSDKVTQQLLHKAAKAVRTSYGIHVPFKKLSKVRDDLIRRRAQNKLKKYWANKNIYHYAILDLRIWPNGNASSDEVVGKAFGVLKKFRSIQDNMRHVTSKNNTEKQRNAYVILGVHLRVATNKELFEALEHHVRIEFQLQWSHFNGVEVASTVSYVKKLPWTWHTPLVISFTLCTRLYQSEAELRIDAKCRKNATVTTTSSMVCSLEREHRPLNLSVALFNVECDDWRGKCAKPSTSHMKASARTRALRAYLRRLSRGASVNASADGCP</sequence>
<feature type="compositionally biased region" description="Polar residues" evidence="1">
    <location>
        <begin position="15"/>
        <end position="27"/>
    </location>
</feature>
<proteinExistence type="predicted"/>
<keyword evidence="2" id="KW-1133">Transmembrane helix</keyword>
<keyword evidence="4" id="KW-1185">Reference proteome</keyword>
<accession>A0A9J6F469</accession>
<feature type="region of interest" description="Disordered" evidence="1">
    <location>
        <begin position="76"/>
        <end position="133"/>
    </location>
</feature>
<evidence type="ECO:0000313" key="4">
    <source>
        <dbReference type="Proteomes" id="UP000821866"/>
    </source>
</evidence>
<reference evidence="3" key="2">
    <citation type="submission" date="2021-09" db="EMBL/GenBank/DDBJ databases">
        <authorList>
            <person name="Jia N."/>
            <person name="Wang J."/>
            <person name="Shi W."/>
            <person name="Du L."/>
            <person name="Sun Y."/>
            <person name="Zhan W."/>
            <person name="Jiang J."/>
            <person name="Wang Q."/>
            <person name="Zhang B."/>
            <person name="Ji P."/>
            <person name="Sakyi L.B."/>
            <person name="Cui X."/>
            <person name="Yuan T."/>
            <person name="Jiang B."/>
            <person name="Yang W."/>
            <person name="Lam T.T.-Y."/>
            <person name="Chang Q."/>
            <person name="Ding S."/>
            <person name="Wang X."/>
            <person name="Zhu J."/>
            <person name="Ruan X."/>
            <person name="Zhao L."/>
            <person name="Wei J."/>
            <person name="Que T."/>
            <person name="Du C."/>
            <person name="Cheng J."/>
            <person name="Dai P."/>
            <person name="Han X."/>
            <person name="Huang E."/>
            <person name="Gao Y."/>
            <person name="Liu J."/>
            <person name="Shao H."/>
            <person name="Ye R."/>
            <person name="Li L."/>
            <person name="Wei W."/>
            <person name="Wang X."/>
            <person name="Wang C."/>
            <person name="Huo Q."/>
            <person name="Li W."/>
            <person name="Guo W."/>
            <person name="Chen H."/>
            <person name="Chen S."/>
            <person name="Zhou L."/>
            <person name="Zhou L."/>
            <person name="Ni X."/>
            <person name="Tian J."/>
            <person name="Zhou Y."/>
            <person name="Sheng Y."/>
            <person name="Liu T."/>
            <person name="Pan Y."/>
            <person name="Xia L."/>
            <person name="Li J."/>
            <person name="Zhao F."/>
            <person name="Cao W."/>
        </authorList>
    </citation>
    <scope>NUCLEOTIDE SEQUENCE</scope>
    <source>
        <strain evidence="3">Rmic-2018</strain>
        <tissue evidence="3">Larvae</tissue>
    </source>
</reference>
<feature type="compositionally biased region" description="Polar residues" evidence="1">
    <location>
        <begin position="120"/>
        <end position="133"/>
    </location>
</feature>
<comment type="caution">
    <text evidence="3">The sequence shown here is derived from an EMBL/GenBank/DDBJ whole genome shotgun (WGS) entry which is preliminary data.</text>
</comment>
<keyword evidence="2" id="KW-0472">Membrane</keyword>
<evidence type="ECO:0000256" key="1">
    <source>
        <dbReference type="SAM" id="MobiDB-lite"/>
    </source>
</evidence>
<protein>
    <submittedName>
        <fullName evidence="3">Uncharacterized protein</fullName>
    </submittedName>
</protein>
<evidence type="ECO:0000256" key="2">
    <source>
        <dbReference type="SAM" id="Phobius"/>
    </source>
</evidence>
<keyword evidence="2" id="KW-0812">Transmembrane</keyword>
<dbReference type="AlphaFoldDB" id="A0A9J6F469"/>
<evidence type="ECO:0000313" key="3">
    <source>
        <dbReference type="EMBL" id="KAH8040997.1"/>
    </source>
</evidence>
<name>A0A9J6F469_RHIMP</name>
<gene>
    <name evidence="3" type="ORF">HPB51_013400</name>
</gene>
<reference evidence="3" key="1">
    <citation type="journal article" date="2020" name="Cell">
        <title>Large-Scale Comparative Analyses of Tick Genomes Elucidate Their Genetic Diversity and Vector Capacities.</title>
        <authorList>
            <consortium name="Tick Genome and Microbiome Consortium (TIGMIC)"/>
            <person name="Jia N."/>
            <person name="Wang J."/>
            <person name="Shi W."/>
            <person name="Du L."/>
            <person name="Sun Y."/>
            <person name="Zhan W."/>
            <person name="Jiang J.F."/>
            <person name="Wang Q."/>
            <person name="Zhang B."/>
            <person name="Ji P."/>
            <person name="Bell-Sakyi L."/>
            <person name="Cui X.M."/>
            <person name="Yuan T.T."/>
            <person name="Jiang B.G."/>
            <person name="Yang W.F."/>
            <person name="Lam T.T."/>
            <person name="Chang Q.C."/>
            <person name="Ding S.J."/>
            <person name="Wang X.J."/>
            <person name="Zhu J.G."/>
            <person name="Ruan X.D."/>
            <person name="Zhao L."/>
            <person name="Wei J.T."/>
            <person name="Ye R.Z."/>
            <person name="Que T.C."/>
            <person name="Du C.H."/>
            <person name="Zhou Y.H."/>
            <person name="Cheng J.X."/>
            <person name="Dai P.F."/>
            <person name="Guo W.B."/>
            <person name="Han X.H."/>
            <person name="Huang E.J."/>
            <person name="Li L.F."/>
            <person name="Wei W."/>
            <person name="Gao Y.C."/>
            <person name="Liu J.Z."/>
            <person name="Shao H.Z."/>
            <person name="Wang X."/>
            <person name="Wang C.C."/>
            <person name="Yang T.C."/>
            <person name="Huo Q.B."/>
            <person name="Li W."/>
            <person name="Chen H.Y."/>
            <person name="Chen S.E."/>
            <person name="Zhou L.G."/>
            <person name="Ni X.B."/>
            <person name="Tian J.H."/>
            <person name="Sheng Y."/>
            <person name="Liu T."/>
            <person name="Pan Y.S."/>
            <person name="Xia L.Y."/>
            <person name="Li J."/>
            <person name="Zhao F."/>
            <person name="Cao W.C."/>
        </authorList>
    </citation>
    <scope>NUCLEOTIDE SEQUENCE</scope>
    <source>
        <strain evidence="3">Rmic-2018</strain>
    </source>
</reference>